<gene>
    <name evidence="2" type="ORF">CmeUKMEL1_05870</name>
</gene>
<dbReference type="PANTHER" id="PTHR13650:SF0">
    <property type="entry name" value="SPATACSIN"/>
    <property type="match status" value="1"/>
</dbReference>
<reference evidence="2 3" key="1">
    <citation type="submission" date="2014-04" db="EMBL/GenBank/DDBJ databases">
        <title>Comparative Genomics of Cryptosporidium Species.</title>
        <authorList>
            <person name="Silva J.C."/>
            <person name="Su Q."/>
            <person name="Chalmers R."/>
            <person name="Chibucos M.C."/>
            <person name="Elwin K."/>
            <person name="Godinez A."/>
            <person name="Guo F."/>
            <person name="Huynh K."/>
            <person name="Orvis J."/>
            <person name="Ott S."/>
            <person name="Sadzewicz L."/>
            <person name="Sengamalay N."/>
            <person name="Shetty A."/>
            <person name="Sun M."/>
            <person name="Tallon L."/>
            <person name="Xiao L."/>
            <person name="Zhang H."/>
            <person name="Fraser C.M."/>
            <person name="Zhu G."/>
            <person name="Kissinger J."/>
            <person name="Widmer G."/>
        </authorList>
    </citation>
    <scope>NUCLEOTIDE SEQUENCE [LARGE SCALE GENOMIC DNA]</scope>
    <source>
        <strain evidence="2 3">UKMEL1</strain>
    </source>
</reference>
<dbReference type="VEuPathDB" id="CryptoDB:CmeUKMEL1_05870"/>
<dbReference type="PANTHER" id="PTHR13650">
    <property type="entry name" value="SPATACSIN"/>
    <property type="match status" value="1"/>
</dbReference>
<protein>
    <submittedName>
        <fullName evidence="2">Uncharacterized protein</fullName>
    </submittedName>
</protein>
<dbReference type="GO" id="GO:0005737">
    <property type="term" value="C:cytoplasm"/>
    <property type="evidence" value="ECO:0007669"/>
    <property type="project" value="TreeGrafter"/>
</dbReference>
<dbReference type="Proteomes" id="UP000236928">
    <property type="component" value="Unassembled WGS sequence"/>
</dbReference>
<dbReference type="InterPro" id="IPR028103">
    <property type="entry name" value="Spatacsin"/>
</dbReference>
<comment type="caution">
    <text evidence="2">The sequence shown here is derived from an EMBL/GenBank/DDBJ whole genome shotgun (WGS) entry which is preliminary data.</text>
</comment>
<evidence type="ECO:0000313" key="3">
    <source>
        <dbReference type="Proteomes" id="UP000236928"/>
    </source>
</evidence>
<name>A0A2P4YZA3_9CRYT</name>
<accession>A0A2P4YZA3</accession>
<sequence>MRNCLEENGANGVQSLIKTFVKEDPSFVILQSIKSSNNLELTDGRLLVSHNPKLIANLTTEGKFSVFIDTYRGEVENIDTRQKDIVLKEINLPFLKEKTESETVISEAIWCKSIIREDHLREYEVAPTLVLLEKTKENIEKDVKCKYCSKYSENQFLTIIQFSGIGNFENGEFEIVELNAKNNFDNVINFNKPISIDFEVTNIQKTLNSNQMRTKIRYSRTPTIDIFNTFFNKKAQFSESHKTCKSCFSFNNTQTFVDNSMESGFVIIMANLIVLSLDFIQGNSLILKRRFLIQDFRDPQIRFSGFTIQSGWLASVSVDTLELLIWNYYQGIAFRMVKLDEDYFDFAVSNESRADVPVTISFGKDLSKLFLVFDGFSGNSSSQIKQVGMYIIDLNAIFSEIFCSNCILKYMIDTRKTSEMRISDPGTELKKRLQISSGSIPHVQLYEEYSSLTVYPEAFYLGKEHKALEKIMKCLSEESCHYLDSLDWAKSLNLKLDLTKYVFGWPLLFNRNWFYGDLFCNYRMNKIIIATIENIIARNSTEEDFIDDFEELSNNTYLRTISSHLRKVLEGIPEFLFSKTISHKQCNQNCSEIFRIQETDDHFQRKLISHKTSFIYSHLIPITIDEFSNHEELQYEIRFIDIIPSSDTVLIQFSIRDLPKKHLSFYISEENKNLFINQLSFECEYTTLIMGLTKSIDWHYFALKDVRKDKSYLGLFSKTISLLGLIYSTVRYQDIDNLQKICEYNDVDPCIIPLIQLEIGFKHEELKLISLSLDNTPAILNIEMVKLARNMLQDANLHLSLDFKRESSKLFLDFCLDKIKYYSENESTEIFEERNQKRPKVDEFLQEISYYLSVFRMYLNKTSDLTSHEKVCDHIQKDDKHSEDDLINETNKVADEDECNHDHEILGKNEIFIRDQIIMGHYSSLIDWYLKISKDKNPQIFRSKVLHDIYKLICTLSTNSLTLSIHMLRQIGENTTQYLKSILYYTSRREIRRRLINHLKHIGALSDDDIALIQFSNELESYYPNNCYSVERNRIWTSLFTYSIPYNILSDCNLENEFKVNTDNELIIQESIEGGVSIDDCFVSNENLDEYYFYGGIDQGSHVNNPIFSAMTYPFGGLQALKSGLKINHEFNLQYLEDCRRIKSVTSVSAKKLSNIKDVGYRTENKENVEISNRDFFYSNLSTEATAAWEDLKCFEIEDFDLELNNDLYIQEGNSKGPEVENDRISGKSMNTVISSIPEQEGNDFVRLNNGRLVSIKNSSCKQCLDLNEDEELEIEEELLNYENEFGPFSISKNDSKESFSISSQKKHISSNSSIILSPSPISSSLEKIQQNTSNFGDHNSKRGDLTWLKLHRQRREMINNNFNNFGYLNHSLKFLSDWSFDVSIRVVIEKTHLQICFVWNRLLRAFQTPPKRNEALVYSLLNLMIKKTAKQLKNNLDYEIDLQVAKTITSSIYIAVFGFIFSHFEWKNIPASINYLDNTLFLMFKFFNVEESYKYELLNEIISLNFKSSPRFIVEVFLNSLDSSGILPIHHLKADLLQEKINQIEIDRYNNVKYILDKCIRYGKYGIYLFRYYLMKSNEFTSKESLHTFLSVIENSREVYNKEENQQDQVDYTDYLNTIYVYLDRKQDIILLSLKQTFKSLKSSIDEDVYLSLLNGFTENEPQVKKEEIGQFGFKKFDSPGFILNVLIRYFNNYYESVPRSKEQEEEQEEEQEKEQVEQDEENEEIEEKGESGIREGNKDKDIEQFDFKGKDKRIKITPYYILSILFSLDIPRKEIYNLEFYQFLSKFFPSLLKVFRGAFLKEKACIDQIQGDCLNEMNTNENKELDSDSSPSFNITQIIKMTDKNSDSLIKLMELYPVLREKLKENPNSTDGFFELFSENLNKVIEEEEKEEETEKPFEISEDKLGLPILHYVSMGRPFFAFNLLCMRHAKFHNGLEYKQFKKEDLKFPELLMEEKIEIYESVYTLAIRNFTRDTVVCSCVIFISMLELPTELLCTDIRVARCIYLHQIHKKDEGDIKSKVNYDTKEMDTQIDSKHSEKMNEIWNLFVKFGPPKISSYLENNDDYNDQDILKEFQDNQKYSSCLFSVLKMLEEAAWATGDIITGGNNNEESNFVLDQDNQSAENVDLIPHTPIWHLVATFCRIHGLPRSLTLLHELARRGEWVAFLQECDSQKCPLETVGNIINEYMSENPVLKLHLKIALKISDDSNNHVKNQSEFSYESNKESDYIISLVEWDKLFYSLKLDSVEYKLDEEKILEFYDWSVKQVFKEIIQEMSVNRVILYYSLFEEHYLDLVEKFPEMKSKFKELINSSVNSYLLIELINTLCYISVNDDIENLQDHDIWKQVFDFEIIQGFESTQGSSNEIESLKKLLQEFVLSIFQENRFVKIPNSCQDRNHQTNLDHETEINTDTEEEDVLLEDKRDLLLNRFVEETKDVILKMNELKLMISSDSLDILFRIVVDDNVNDDRDKDSSGSNVVEATSTLINKDETTILLWKLLSNLNESGLLCRVSTLFYGKDTQITMIFNTIEALYSYDAEKATENLNKVLICNELDLERNRRIFGFLPRKDLVKNYFEQEFLGLYGKITVEDHRILWRSLKELGLENRYPKSETLFFDIENHGYRRHIIDILYLNLDDYQVTFEQFEHWLCVPEKILLKDFYDQKKFGLFLKYLEESSSTSCGALLNDEEVLSWLEGSFLSDVANELQAFSTNINFKSSLQRMEFIKTYFWSELRNLSISIQKISMELTPLFLVKISIFCWYFFEKLERWLSTFDQVILISISIHFILETLEIMDSRNSANFKLLSHMESDYDYGNGGVDGISDQTDCKCRKEVENLKNRVLEFIPKHFDQSYVQECLKYASYKLFMLLLSNIGIQHLRKSKVKTILQGLSELISQMGKNKLEFTDFEYNSQYFDLLEEIFLSSRGNPVIFTPSGYFNFKNVTIEIPFSIQIPSKISLVDHPVDSKNVHSSVENIVNYMFDIGLAFNICTRFIPNIKNKLEVSKQRFYRKFKIFIQKLYHNNDTKFIEPSVHSDSTSNADIINLENTSTSSSINLSRSLQAWDSITDYLIEMYYISSIFTRVIFIWLFQGSCKHQLNDFIHEEFENSKSSEMNGFNEFLIKSIKFTELSSSPCKLNGKESVHIVWRSFMLAFSETEELSLFNVTYRMKLESILTLFQFTNQVDQVSRSKYSYYTESIREKVIGILEDSGFSENHLIEDLSSLGNFDESNLLKISIFVFKIFSSIEVISIFKKILELSILFEYNHTESDKTHIIKFKTVQKCLKVILINNTYIEKEQLDNMLIELIKEVIEQFHNRPFITSILYQICQLIMNPDKAMEFLTEDIELNQVNDEAGIAKIRESIYLHLTRYFLVMIDFHEEGISKDDEYSQRIINDTVSKIDKLLTRHSKQEFDLVLFTNILLEIPEIPSLEELTSNQINQVLMNLDFDTQNGSLRNSSSRILPSNWIRVLISQRVLKIYKERELQDKGSVIFGLNSRPNINLIETKLKSPDLLAEFLVKKCLSNQWKTGIDFMYSKYGQYDLMVGLQTLIESCELLKFTDYQQTFRVYQNLAGLFSLQLYFASSYSGVKKMDINSSLDNFKTMQSCSNNEIINQEAKKSVYERLSCIVKKEELNQLFGDLCETNKSNNHDSVERGTLNRKDKYRFETEKIRLFNLDLVELFEVVSDPQICYNPAMITVILNGYESIYGPIVHSVWPRIIFIQSIIIGRFKFLDDYKDEFGFLNEEILLSMIRLYKNSLNDENDDNLERMNGMTFYEFVKSDNDNNIFESSEETLRVELDSQDLAFYHGYSDLDQDPEQEDDHNPNIYDLALSWNERGTREKLSKMKNEEILSNWTKLIQNYIEDLQLKISVCKMVDEDGLSDVILLNKKLYNDKSLYEFNLTNNIDC</sequence>
<evidence type="ECO:0000313" key="2">
    <source>
        <dbReference type="EMBL" id="POM83133.1"/>
    </source>
</evidence>
<dbReference type="EMBL" id="JIBK01000010">
    <property type="protein sequence ID" value="POM83133.1"/>
    <property type="molecule type" value="Genomic_DNA"/>
</dbReference>
<organism evidence="2 3">
    <name type="scientific">Cryptosporidium meleagridis</name>
    <dbReference type="NCBI Taxonomy" id="93969"/>
    <lineage>
        <taxon>Eukaryota</taxon>
        <taxon>Sar</taxon>
        <taxon>Alveolata</taxon>
        <taxon>Apicomplexa</taxon>
        <taxon>Conoidasida</taxon>
        <taxon>Coccidia</taxon>
        <taxon>Eucoccidiorida</taxon>
        <taxon>Eimeriorina</taxon>
        <taxon>Cryptosporidiidae</taxon>
        <taxon>Cryptosporidium</taxon>
    </lineage>
</organism>
<feature type="region of interest" description="Disordered" evidence="1">
    <location>
        <begin position="1702"/>
        <end position="1738"/>
    </location>
</feature>
<feature type="compositionally biased region" description="Acidic residues" evidence="1">
    <location>
        <begin position="1705"/>
        <end position="1729"/>
    </location>
</feature>
<evidence type="ECO:0000256" key="1">
    <source>
        <dbReference type="SAM" id="MobiDB-lite"/>
    </source>
</evidence>
<proteinExistence type="predicted"/>
<dbReference type="OrthoDB" id="340983at2759"/>
<keyword evidence="3" id="KW-1185">Reference proteome</keyword>